<dbReference type="Proteomes" id="UP000327157">
    <property type="component" value="Chromosome 7"/>
</dbReference>
<reference evidence="8 9" key="1">
    <citation type="submission" date="2019-09" db="EMBL/GenBank/DDBJ databases">
        <authorList>
            <person name="Ou C."/>
        </authorList>
    </citation>
    <scope>NUCLEOTIDE SEQUENCE [LARGE SCALE GENOMIC DNA]</scope>
    <source>
        <strain evidence="8">S2</strain>
        <tissue evidence="8">Leaf</tissue>
    </source>
</reference>
<keyword evidence="9" id="KW-1185">Reference proteome</keyword>
<dbReference type="GO" id="GO:0000027">
    <property type="term" value="P:ribosomal large subunit assembly"/>
    <property type="evidence" value="ECO:0007669"/>
    <property type="project" value="TreeGrafter"/>
</dbReference>
<dbReference type="PANTHER" id="PTHR23410">
    <property type="entry name" value="RIBOSOMAL PROTEIN L5-RELATED"/>
    <property type="match status" value="1"/>
</dbReference>
<dbReference type="EMBL" id="SMOL01000781">
    <property type="protein sequence ID" value="KAB2595341.1"/>
    <property type="molecule type" value="Genomic_DNA"/>
</dbReference>
<evidence type="ECO:0000256" key="6">
    <source>
        <dbReference type="ARBA" id="ARBA00023274"/>
    </source>
</evidence>
<keyword evidence="5 8" id="KW-0689">Ribosomal protein</keyword>
<comment type="similarity">
    <text evidence="2">Belongs to the universal ribosomal protein uL18 family.</text>
</comment>
<dbReference type="InterPro" id="IPR025607">
    <property type="entry name" value="Ribosomal_uL18_C_euk"/>
</dbReference>
<dbReference type="GO" id="GO:0003735">
    <property type="term" value="F:structural constituent of ribosome"/>
    <property type="evidence" value="ECO:0007669"/>
    <property type="project" value="InterPro"/>
</dbReference>
<sequence>MEKLWMPPKPKWGHGPKTPNKEVFYSLSFKYIYGGHVAAYMTTLVEDEPEKYHSHFSEYIKKGIEADNIKELYKKVHAGIGVDPTIKKTKKLAPQKCKRKKKLVKRLKAFNDLATTTTVIVMMNTKHFMEFVLWCMNYGAY</sequence>
<name>A0A5N5EZF7_9ROSA</name>
<evidence type="ECO:0000256" key="3">
    <source>
        <dbReference type="ARBA" id="ARBA00011113"/>
    </source>
</evidence>
<keyword evidence="6" id="KW-0687">Ribonucleoprotein</keyword>
<comment type="subunit">
    <text evidence="3">Component of the large ribosomal subunit (LSU).</text>
</comment>
<dbReference type="GO" id="GO:0022625">
    <property type="term" value="C:cytosolic large ribosomal subunit"/>
    <property type="evidence" value="ECO:0007669"/>
    <property type="project" value="TreeGrafter"/>
</dbReference>
<evidence type="ECO:0000256" key="4">
    <source>
        <dbReference type="ARBA" id="ARBA00022490"/>
    </source>
</evidence>
<proteinExistence type="inferred from homology"/>
<feature type="domain" description="Large ribosomal subunit protein uL18 C-terminal eukaryotes" evidence="7">
    <location>
        <begin position="69"/>
        <end position="103"/>
    </location>
</feature>
<dbReference type="Gene3D" id="3.30.420.100">
    <property type="match status" value="1"/>
</dbReference>
<dbReference type="PANTHER" id="PTHR23410:SF35">
    <property type="entry name" value="LARGE RIBOSOMAL SUBUNIT PROTEIN UL18Y-RELATED"/>
    <property type="match status" value="1"/>
</dbReference>
<dbReference type="AlphaFoldDB" id="A0A5N5EZF7"/>
<reference evidence="9" key="2">
    <citation type="submission" date="2019-10" db="EMBL/GenBank/DDBJ databases">
        <title>A de novo genome assembly of a pear dwarfing rootstock.</title>
        <authorList>
            <person name="Wang F."/>
            <person name="Wang J."/>
            <person name="Li S."/>
            <person name="Zhang Y."/>
            <person name="Fang M."/>
            <person name="Ma L."/>
            <person name="Zhao Y."/>
            <person name="Jiang S."/>
        </authorList>
    </citation>
    <scope>NUCLEOTIDE SEQUENCE [LARGE SCALE GENOMIC DNA]</scope>
</reference>
<evidence type="ECO:0000313" key="8">
    <source>
        <dbReference type="EMBL" id="KAB2595341.1"/>
    </source>
</evidence>
<accession>A0A5N5EZF7</accession>
<dbReference type="Pfam" id="PF14204">
    <property type="entry name" value="Ribosomal_L18_c"/>
    <property type="match status" value="1"/>
</dbReference>
<reference evidence="8 9" key="3">
    <citation type="submission" date="2019-11" db="EMBL/GenBank/DDBJ databases">
        <title>A de novo genome assembly of a pear dwarfing rootstock.</title>
        <authorList>
            <person name="Wang F."/>
            <person name="Wang J."/>
            <person name="Li S."/>
            <person name="Zhang Y."/>
            <person name="Fang M."/>
            <person name="Ma L."/>
            <person name="Zhao Y."/>
            <person name="Jiang S."/>
        </authorList>
    </citation>
    <scope>NUCLEOTIDE SEQUENCE [LARGE SCALE GENOMIC DNA]</scope>
    <source>
        <strain evidence="8">S2</strain>
        <tissue evidence="8">Leaf</tissue>
    </source>
</reference>
<dbReference type="GO" id="GO:0008097">
    <property type="term" value="F:5S rRNA binding"/>
    <property type="evidence" value="ECO:0007669"/>
    <property type="project" value="InterPro"/>
</dbReference>
<dbReference type="OrthoDB" id="1709924at2759"/>
<comment type="subcellular location">
    <subcellularLocation>
        <location evidence="1">Cytoplasm</location>
    </subcellularLocation>
</comment>
<evidence type="ECO:0000256" key="5">
    <source>
        <dbReference type="ARBA" id="ARBA00022980"/>
    </source>
</evidence>
<evidence type="ECO:0000256" key="2">
    <source>
        <dbReference type="ARBA" id="ARBA00007116"/>
    </source>
</evidence>
<gene>
    <name evidence="8" type="ORF">D8674_030791</name>
</gene>
<evidence type="ECO:0000313" key="9">
    <source>
        <dbReference type="Proteomes" id="UP000327157"/>
    </source>
</evidence>
<comment type="caution">
    <text evidence="8">The sequence shown here is derived from an EMBL/GenBank/DDBJ whole genome shotgun (WGS) entry which is preliminary data.</text>
</comment>
<protein>
    <submittedName>
        <fullName evidence="8">60S ribosomal protein L5-like</fullName>
    </submittedName>
</protein>
<evidence type="ECO:0000256" key="1">
    <source>
        <dbReference type="ARBA" id="ARBA00004496"/>
    </source>
</evidence>
<keyword evidence="4" id="KW-0963">Cytoplasm</keyword>
<organism evidence="8 9">
    <name type="scientific">Pyrus ussuriensis x Pyrus communis</name>
    <dbReference type="NCBI Taxonomy" id="2448454"/>
    <lineage>
        <taxon>Eukaryota</taxon>
        <taxon>Viridiplantae</taxon>
        <taxon>Streptophyta</taxon>
        <taxon>Embryophyta</taxon>
        <taxon>Tracheophyta</taxon>
        <taxon>Spermatophyta</taxon>
        <taxon>Magnoliopsida</taxon>
        <taxon>eudicotyledons</taxon>
        <taxon>Gunneridae</taxon>
        <taxon>Pentapetalae</taxon>
        <taxon>rosids</taxon>
        <taxon>fabids</taxon>
        <taxon>Rosales</taxon>
        <taxon>Rosaceae</taxon>
        <taxon>Amygdaloideae</taxon>
        <taxon>Maleae</taxon>
        <taxon>Pyrus</taxon>
    </lineage>
</organism>
<dbReference type="GO" id="GO:0006412">
    <property type="term" value="P:translation"/>
    <property type="evidence" value="ECO:0007669"/>
    <property type="project" value="InterPro"/>
</dbReference>
<dbReference type="InterPro" id="IPR005485">
    <property type="entry name" value="Rbsml_uL18_euk_arch"/>
</dbReference>
<evidence type="ECO:0000259" key="7">
    <source>
        <dbReference type="Pfam" id="PF14204"/>
    </source>
</evidence>